<dbReference type="RefSeq" id="WP_133684100.1">
    <property type="nucleotide sequence ID" value="NZ_SNZP01000021.1"/>
</dbReference>
<proteinExistence type="inferred from homology"/>
<feature type="domain" description="VTT" evidence="8">
    <location>
        <begin position="32"/>
        <end position="159"/>
    </location>
</feature>
<dbReference type="GO" id="GO:0005886">
    <property type="term" value="C:plasma membrane"/>
    <property type="evidence" value="ECO:0007669"/>
    <property type="project" value="UniProtKB-SubCell"/>
</dbReference>
<keyword evidence="10" id="KW-1185">Reference proteome</keyword>
<feature type="transmembrane region" description="Helical" evidence="7">
    <location>
        <begin position="7"/>
        <end position="32"/>
    </location>
</feature>
<keyword evidence="4 7" id="KW-0812">Transmembrane</keyword>
<evidence type="ECO:0000313" key="9">
    <source>
        <dbReference type="EMBL" id="TDR70734.1"/>
    </source>
</evidence>
<dbReference type="AlphaFoldDB" id="A0A4R7AUL1"/>
<evidence type="ECO:0000256" key="7">
    <source>
        <dbReference type="RuleBase" id="RU367016"/>
    </source>
</evidence>
<keyword evidence="3 7" id="KW-1003">Cell membrane</keyword>
<sequence>MDILQILIDFFTGYGYLAVFTVLLLCGFGVPIPEDITLVAGGIISGLGYTDVHTMFVIGMLGVLVGDGAMFFLGRKLGKRVLKFKPIARILTPARFRGVQQQFSRYGHWVLFVARFLPGLRSPIFITAGMTRRVPYWRFLLLDGLAALISVPLWVYMGYFGAANRDVLLTWIHRGQASILTLAVAAVLLGIYLIRRARKKRVARTAKMTSPAKAGDE</sequence>
<gene>
    <name evidence="9" type="ORF">DFP86_12110</name>
</gene>
<dbReference type="EMBL" id="SNZP01000021">
    <property type="protein sequence ID" value="TDR70734.1"/>
    <property type="molecule type" value="Genomic_DNA"/>
</dbReference>
<name>A0A4R7AUL1_9NEIS</name>
<accession>A0A4R7AUL1</accession>
<evidence type="ECO:0000256" key="2">
    <source>
        <dbReference type="ARBA" id="ARBA00010792"/>
    </source>
</evidence>
<comment type="caution">
    <text evidence="9">The sequence shown here is derived from an EMBL/GenBank/DDBJ whole genome shotgun (WGS) entry which is preliminary data.</text>
</comment>
<keyword evidence="5 7" id="KW-1133">Transmembrane helix</keyword>
<evidence type="ECO:0000259" key="8">
    <source>
        <dbReference type="Pfam" id="PF09335"/>
    </source>
</evidence>
<evidence type="ECO:0000256" key="3">
    <source>
        <dbReference type="ARBA" id="ARBA00022475"/>
    </source>
</evidence>
<dbReference type="Pfam" id="PF09335">
    <property type="entry name" value="VTT_dom"/>
    <property type="match status" value="1"/>
</dbReference>
<dbReference type="OrthoDB" id="21108at2"/>
<protein>
    <submittedName>
        <fullName evidence="9">Membrane protein DedA with SNARE-associated domain</fullName>
    </submittedName>
</protein>
<dbReference type="InterPro" id="IPR032816">
    <property type="entry name" value="VTT_dom"/>
</dbReference>
<dbReference type="InterPro" id="IPR032818">
    <property type="entry name" value="DedA-like"/>
</dbReference>
<dbReference type="PANTHER" id="PTHR30353">
    <property type="entry name" value="INNER MEMBRANE PROTEIN DEDA-RELATED"/>
    <property type="match status" value="1"/>
</dbReference>
<feature type="transmembrane region" description="Helical" evidence="7">
    <location>
        <begin position="177"/>
        <end position="194"/>
    </location>
</feature>
<organism evidence="9 10">
    <name type="scientific">Paludibacterium purpuratum</name>
    <dbReference type="NCBI Taxonomy" id="1144873"/>
    <lineage>
        <taxon>Bacteria</taxon>
        <taxon>Pseudomonadati</taxon>
        <taxon>Pseudomonadota</taxon>
        <taxon>Betaproteobacteria</taxon>
        <taxon>Neisseriales</taxon>
        <taxon>Chromobacteriaceae</taxon>
        <taxon>Paludibacterium</taxon>
    </lineage>
</organism>
<evidence type="ECO:0000256" key="4">
    <source>
        <dbReference type="ARBA" id="ARBA00022692"/>
    </source>
</evidence>
<dbReference type="PANTHER" id="PTHR30353:SF15">
    <property type="entry name" value="INNER MEMBRANE PROTEIN YABI"/>
    <property type="match status" value="1"/>
</dbReference>
<comment type="subcellular location">
    <subcellularLocation>
        <location evidence="1 7">Cell membrane</location>
        <topology evidence="1 7">Multi-pass membrane protein</topology>
    </subcellularLocation>
</comment>
<feature type="transmembrane region" description="Helical" evidence="7">
    <location>
        <begin position="52"/>
        <end position="73"/>
    </location>
</feature>
<comment type="similarity">
    <text evidence="2 7">Belongs to the DedA family.</text>
</comment>
<dbReference type="Proteomes" id="UP000295611">
    <property type="component" value="Unassembled WGS sequence"/>
</dbReference>
<evidence type="ECO:0000256" key="6">
    <source>
        <dbReference type="ARBA" id="ARBA00023136"/>
    </source>
</evidence>
<evidence type="ECO:0000313" key="10">
    <source>
        <dbReference type="Proteomes" id="UP000295611"/>
    </source>
</evidence>
<keyword evidence="6 7" id="KW-0472">Membrane</keyword>
<evidence type="ECO:0000256" key="1">
    <source>
        <dbReference type="ARBA" id="ARBA00004651"/>
    </source>
</evidence>
<evidence type="ECO:0000256" key="5">
    <source>
        <dbReference type="ARBA" id="ARBA00022989"/>
    </source>
</evidence>
<reference evidence="9 10" key="1">
    <citation type="submission" date="2019-03" db="EMBL/GenBank/DDBJ databases">
        <title>Genomic Encyclopedia of Type Strains, Phase III (KMG-III): the genomes of soil and plant-associated and newly described type strains.</title>
        <authorList>
            <person name="Whitman W."/>
        </authorList>
    </citation>
    <scope>NUCLEOTIDE SEQUENCE [LARGE SCALE GENOMIC DNA]</scope>
    <source>
        <strain evidence="9 10">CECT 8976</strain>
    </source>
</reference>
<feature type="transmembrane region" description="Helical" evidence="7">
    <location>
        <begin position="139"/>
        <end position="157"/>
    </location>
</feature>